<dbReference type="InterPro" id="IPR052254">
    <property type="entry name" value="CUL4-DDB1_E3_ligase_receptor"/>
</dbReference>
<keyword evidence="1" id="KW-0853">WD repeat</keyword>
<evidence type="ECO:0000256" key="1">
    <source>
        <dbReference type="ARBA" id="ARBA00022574"/>
    </source>
</evidence>
<dbReference type="SUPFAM" id="SSF50978">
    <property type="entry name" value="WD40 repeat-like"/>
    <property type="match status" value="1"/>
</dbReference>
<proteinExistence type="predicted"/>
<evidence type="ECO:0000256" key="3">
    <source>
        <dbReference type="SAM" id="MobiDB-lite"/>
    </source>
</evidence>
<evidence type="ECO:0000313" key="5">
    <source>
        <dbReference type="Proteomes" id="UP000242146"/>
    </source>
</evidence>
<dbReference type="Pfam" id="PF23761">
    <property type="entry name" value="Beta-prop_DCAF4"/>
    <property type="match status" value="1"/>
</dbReference>
<dbReference type="STRING" id="101127.A0A1X2GF95"/>
<reference evidence="4 5" key="1">
    <citation type="submission" date="2016-07" db="EMBL/GenBank/DDBJ databases">
        <title>Pervasive Adenine N6-methylation of Active Genes in Fungi.</title>
        <authorList>
            <consortium name="DOE Joint Genome Institute"/>
            <person name="Mondo S.J."/>
            <person name="Dannebaum R.O."/>
            <person name="Kuo R.C."/>
            <person name="Labutti K."/>
            <person name="Haridas S."/>
            <person name="Kuo A."/>
            <person name="Salamov A."/>
            <person name="Ahrendt S.R."/>
            <person name="Lipzen A."/>
            <person name="Sullivan W."/>
            <person name="Andreopoulos W.B."/>
            <person name="Clum A."/>
            <person name="Lindquist E."/>
            <person name="Daum C."/>
            <person name="Ramamoorthy G.K."/>
            <person name="Gryganskyi A."/>
            <person name="Culley D."/>
            <person name="Magnuson J.K."/>
            <person name="James T.Y."/>
            <person name="O'Malley M.A."/>
            <person name="Stajich J.E."/>
            <person name="Spatafora J.W."/>
            <person name="Visel A."/>
            <person name="Grigoriev I.V."/>
        </authorList>
    </citation>
    <scope>NUCLEOTIDE SEQUENCE [LARGE SCALE GENOMIC DNA]</scope>
    <source>
        <strain evidence="4 5">NRRL 3301</strain>
    </source>
</reference>
<name>A0A1X2GF95_9FUNG</name>
<dbReference type="AlphaFoldDB" id="A0A1X2GF95"/>
<feature type="region of interest" description="Disordered" evidence="3">
    <location>
        <begin position="1"/>
        <end position="31"/>
    </location>
</feature>
<dbReference type="InterPro" id="IPR036322">
    <property type="entry name" value="WD40_repeat_dom_sf"/>
</dbReference>
<evidence type="ECO:0000313" key="4">
    <source>
        <dbReference type="EMBL" id="ORX52409.1"/>
    </source>
</evidence>
<comment type="caution">
    <text evidence="4">The sequence shown here is derived from an EMBL/GenBank/DDBJ whole genome shotgun (WGS) entry which is preliminary data.</text>
</comment>
<keyword evidence="2" id="KW-0677">Repeat</keyword>
<dbReference type="EMBL" id="MCGT01000018">
    <property type="protein sequence ID" value="ORX52409.1"/>
    <property type="molecule type" value="Genomic_DNA"/>
</dbReference>
<dbReference type="Gene3D" id="2.130.10.10">
    <property type="entry name" value="YVTN repeat-like/Quinoprotein amine dehydrogenase"/>
    <property type="match status" value="1"/>
</dbReference>
<accession>A0A1X2GF95</accession>
<gene>
    <name evidence="4" type="ORF">DM01DRAFT_348469</name>
</gene>
<feature type="compositionally biased region" description="Basic residues" evidence="3">
    <location>
        <begin position="16"/>
        <end position="28"/>
    </location>
</feature>
<keyword evidence="5" id="KW-1185">Reference proteome</keyword>
<dbReference type="PANTHER" id="PTHR44472:SF1">
    <property type="entry name" value="DDB1 AND CUL4 ASSOCIATED FACTOR 4"/>
    <property type="match status" value="1"/>
</dbReference>
<protein>
    <submittedName>
        <fullName evidence="4">Uncharacterized protein</fullName>
    </submittedName>
</protein>
<dbReference type="OrthoDB" id="128867at2759"/>
<sequence length="460" mass="51717">MATITQQRREQDQQWKRQKRLAKRKKKDKPSLSMYKFTRSRSLAPCQDPRSLLLQATRSWTTSLQCQTPVRLEGPPGSHALKTNRLAFDHGTGQCTMASLDGRLVRYSYQCDPFFTAWPCSAASWSVDAQVTSMQYGPIYTLSSQQQVQPILGCTMGSGPTNPNRLWRYLLPLPEPLTEDQADQLWQHRSDSTAVQLEPQRVAPIVDPVLLPEPLWDSSFAVGRDTFWCSHWSPAHNVILVGSTRHLTVLSSGFDMLARISSSSEVFATSQSSSQPSLAWVGCRNGKLSAADRRVRASFVLHFRHRTAITHLRPMDDWHSGHDLLAASMDGQLSLWDRRFPKTPTRSLQDHQNEHTRDLGFDVDVTDTFTVAMAGNDHRVRIWSLLDHQPTVMPSWTSPALSGAVPSVSLLANPPPIQPAWSHLIPDIQNARAGRRPGLLICSQHPHAESPSLNWYTIRS</sequence>
<dbReference type="PANTHER" id="PTHR44472">
    <property type="entry name" value="DDB1- AND CUL4-ASSOCIATED FACTOR 4-RELATED"/>
    <property type="match status" value="1"/>
</dbReference>
<evidence type="ECO:0000256" key="2">
    <source>
        <dbReference type="ARBA" id="ARBA00022737"/>
    </source>
</evidence>
<dbReference type="Proteomes" id="UP000242146">
    <property type="component" value="Unassembled WGS sequence"/>
</dbReference>
<dbReference type="InterPro" id="IPR015943">
    <property type="entry name" value="WD40/YVTN_repeat-like_dom_sf"/>
</dbReference>
<dbReference type="GO" id="GO:0080008">
    <property type="term" value="C:Cul4-RING E3 ubiquitin ligase complex"/>
    <property type="evidence" value="ECO:0007669"/>
    <property type="project" value="TreeGrafter"/>
</dbReference>
<organism evidence="4 5">
    <name type="scientific">Hesseltinella vesiculosa</name>
    <dbReference type="NCBI Taxonomy" id="101127"/>
    <lineage>
        <taxon>Eukaryota</taxon>
        <taxon>Fungi</taxon>
        <taxon>Fungi incertae sedis</taxon>
        <taxon>Mucoromycota</taxon>
        <taxon>Mucoromycotina</taxon>
        <taxon>Mucoromycetes</taxon>
        <taxon>Mucorales</taxon>
        <taxon>Cunninghamellaceae</taxon>
        <taxon>Hesseltinella</taxon>
    </lineage>
</organism>